<name>A0A7W8NG56_9DEIO</name>
<dbReference type="EMBL" id="JACHFL010000030">
    <property type="protein sequence ID" value="MBB5366179.1"/>
    <property type="molecule type" value="Genomic_DNA"/>
</dbReference>
<reference evidence="1 2" key="1">
    <citation type="submission" date="2020-08" db="EMBL/GenBank/DDBJ databases">
        <title>Genomic Encyclopedia of Type Strains, Phase IV (KMG-IV): sequencing the most valuable type-strain genomes for metagenomic binning, comparative biology and taxonomic classification.</title>
        <authorList>
            <person name="Goeker M."/>
        </authorList>
    </citation>
    <scope>NUCLEOTIDE SEQUENCE [LARGE SCALE GENOMIC DNA]</scope>
    <source>
        <strain evidence="1 2">DSM 27939</strain>
    </source>
</reference>
<protein>
    <submittedName>
        <fullName evidence="1">Uncharacterized protein</fullName>
    </submittedName>
</protein>
<accession>A0A7W8NG56</accession>
<dbReference type="AlphaFoldDB" id="A0A7W8NG56"/>
<dbReference type="RefSeq" id="WP_184138046.1">
    <property type="nucleotide sequence ID" value="NZ_JACHFL010000030.1"/>
</dbReference>
<gene>
    <name evidence="1" type="ORF">HNQ08_005308</name>
</gene>
<comment type="caution">
    <text evidence="1">The sequence shown here is derived from an EMBL/GenBank/DDBJ whole genome shotgun (WGS) entry which is preliminary data.</text>
</comment>
<dbReference type="Proteomes" id="UP000552709">
    <property type="component" value="Unassembled WGS sequence"/>
</dbReference>
<proteinExistence type="predicted"/>
<sequence length="77" mass="8270">MAVARHHGFQPGHEHAWDFGAGVLQGITNVLGQLSVTDDLISGLIRLMESKRAQVKHIASKLGEETLAGLQQGLQSN</sequence>
<evidence type="ECO:0000313" key="1">
    <source>
        <dbReference type="EMBL" id="MBB5366179.1"/>
    </source>
</evidence>
<organism evidence="1 2">
    <name type="scientific">Deinococcus humi</name>
    <dbReference type="NCBI Taxonomy" id="662880"/>
    <lineage>
        <taxon>Bacteria</taxon>
        <taxon>Thermotogati</taxon>
        <taxon>Deinococcota</taxon>
        <taxon>Deinococci</taxon>
        <taxon>Deinococcales</taxon>
        <taxon>Deinococcaceae</taxon>
        <taxon>Deinococcus</taxon>
    </lineage>
</organism>
<keyword evidence="2" id="KW-1185">Reference proteome</keyword>
<evidence type="ECO:0000313" key="2">
    <source>
        <dbReference type="Proteomes" id="UP000552709"/>
    </source>
</evidence>